<reference evidence="1" key="1">
    <citation type="submission" date="2019-08" db="EMBL/GenBank/DDBJ databases">
        <authorList>
            <person name="Kucharzyk K."/>
            <person name="Murdoch R.W."/>
            <person name="Higgins S."/>
            <person name="Loffler F."/>
        </authorList>
    </citation>
    <scope>NUCLEOTIDE SEQUENCE</scope>
</reference>
<dbReference type="AlphaFoldDB" id="A0A645G4X8"/>
<gene>
    <name evidence="1" type="ORF">SDC9_169303</name>
</gene>
<evidence type="ECO:0000313" key="1">
    <source>
        <dbReference type="EMBL" id="MPN21921.1"/>
    </source>
</evidence>
<comment type="caution">
    <text evidence="1">The sequence shown here is derived from an EMBL/GenBank/DDBJ whole genome shotgun (WGS) entry which is preliminary data.</text>
</comment>
<name>A0A645G4X8_9ZZZZ</name>
<protein>
    <submittedName>
        <fullName evidence="1">Uncharacterized protein</fullName>
    </submittedName>
</protein>
<dbReference type="EMBL" id="VSSQ01070022">
    <property type="protein sequence ID" value="MPN21921.1"/>
    <property type="molecule type" value="Genomic_DNA"/>
</dbReference>
<accession>A0A645G4X8</accession>
<sequence>MPTCEVGLIAGHYGAQHGYNIFVKGDNDGVLIPEMTKLGIEKDVVFVKSSHVGLLFDKKVVKHVLLFLRKGKFS</sequence>
<proteinExistence type="predicted"/>
<organism evidence="1">
    <name type="scientific">bioreactor metagenome</name>
    <dbReference type="NCBI Taxonomy" id="1076179"/>
    <lineage>
        <taxon>unclassified sequences</taxon>
        <taxon>metagenomes</taxon>
        <taxon>ecological metagenomes</taxon>
    </lineage>
</organism>